<accession>A0A1V6UHV9</accession>
<dbReference type="EMBL" id="MDDG01000009">
    <property type="protein sequence ID" value="OQE38018.1"/>
    <property type="molecule type" value="Genomic_DNA"/>
</dbReference>
<proteinExistence type="predicted"/>
<dbReference type="Proteomes" id="UP000191500">
    <property type="component" value="Unassembled WGS sequence"/>
</dbReference>
<evidence type="ECO:0000313" key="1">
    <source>
        <dbReference type="EMBL" id="OQE38018.1"/>
    </source>
</evidence>
<gene>
    <name evidence="1" type="ORF">PENCOP_c009G01302</name>
</gene>
<reference evidence="2" key="1">
    <citation type="journal article" date="2017" name="Nat. Microbiol.">
        <title>Global analysis of biosynthetic gene clusters reveals vast potential of secondary metabolite production in Penicillium species.</title>
        <authorList>
            <person name="Nielsen J.C."/>
            <person name="Grijseels S."/>
            <person name="Prigent S."/>
            <person name="Ji B."/>
            <person name="Dainat J."/>
            <person name="Nielsen K.F."/>
            <person name="Frisvad J.C."/>
            <person name="Workman M."/>
            <person name="Nielsen J."/>
        </authorList>
    </citation>
    <scope>NUCLEOTIDE SEQUENCE [LARGE SCALE GENOMIC DNA]</scope>
    <source>
        <strain evidence="2">IBT 31321</strain>
    </source>
</reference>
<name>A0A1V6UHV9_9EURO</name>
<sequence>MPYYQASVFQSSQLEHGTRFHFRDPHDSQPGWIWGTIALPDTMDLATTDREIIMHIWESINAGLVNWGSSAMHGLGIRCISFPIQLDTPRQCLDMLMLQIQSVALWYVEYIVMNVITIDKGMLFMFCEGPPEREDQLLIEPLHWGKPGYAVADPWSTTTELQD</sequence>
<dbReference type="AlphaFoldDB" id="A0A1V6UHV9"/>
<organism evidence="1 2">
    <name type="scientific">Penicillium coprophilum</name>
    <dbReference type="NCBI Taxonomy" id="36646"/>
    <lineage>
        <taxon>Eukaryota</taxon>
        <taxon>Fungi</taxon>
        <taxon>Dikarya</taxon>
        <taxon>Ascomycota</taxon>
        <taxon>Pezizomycotina</taxon>
        <taxon>Eurotiomycetes</taxon>
        <taxon>Eurotiomycetidae</taxon>
        <taxon>Eurotiales</taxon>
        <taxon>Aspergillaceae</taxon>
        <taxon>Penicillium</taxon>
    </lineage>
</organism>
<keyword evidence="2" id="KW-1185">Reference proteome</keyword>
<comment type="caution">
    <text evidence="1">The sequence shown here is derived from an EMBL/GenBank/DDBJ whole genome shotgun (WGS) entry which is preliminary data.</text>
</comment>
<protein>
    <submittedName>
        <fullName evidence="1">Uncharacterized protein</fullName>
    </submittedName>
</protein>
<evidence type="ECO:0000313" key="2">
    <source>
        <dbReference type="Proteomes" id="UP000191500"/>
    </source>
</evidence>